<accession>A0A4D6M5R2</accession>
<sequence length="134" mass="15524">MRLMNVVCSWWPTVQRWFTMETGAGFCCVSRWRLGGFTVVVAIEGALKTTAGMRLMNVVCSWWPTVQWRFVIKPGKEADNVEDAGRWWRSYYWRQARWLSRCEDSGVAVDDFARGLHLNGGSVVASWRMVRRGQ</sequence>
<evidence type="ECO:0000313" key="2">
    <source>
        <dbReference type="Proteomes" id="UP000501690"/>
    </source>
</evidence>
<dbReference type="EMBL" id="CP039350">
    <property type="protein sequence ID" value="QCD96020.1"/>
    <property type="molecule type" value="Genomic_DNA"/>
</dbReference>
<reference evidence="1 2" key="1">
    <citation type="submission" date="2019-04" db="EMBL/GenBank/DDBJ databases">
        <title>An improved genome assembly and genetic linkage map for asparagus bean, Vigna unguiculata ssp. sesquipedialis.</title>
        <authorList>
            <person name="Xia Q."/>
            <person name="Zhang R."/>
            <person name="Dong Y."/>
        </authorList>
    </citation>
    <scope>NUCLEOTIDE SEQUENCE [LARGE SCALE GENOMIC DNA]</scope>
    <source>
        <tissue evidence="1">Leaf</tissue>
    </source>
</reference>
<keyword evidence="2" id="KW-1185">Reference proteome</keyword>
<proteinExistence type="predicted"/>
<dbReference type="AlphaFoldDB" id="A0A4D6M5R2"/>
<evidence type="ECO:0000313" key="1">
    <source>
        <dbReference type="EMBL" id="QCD96020.1"/>
    </source>
</evidence>
<gene>
    <name evidence="1" type="ORF">DEO72_LG6g722</name>
</gene>
<dbReference type="Proteomes" id="UP000501690">
    <property type="component" value="Linkage Group LG6"/>
</dbReference>
<name>A0A4D6M5R2_VIGUN</name>
<protein>
    <submittedName>
        <fullName evidence="1">Uncharacterized protein</fullName>
    </submittedName>
</protein>
<organism evidence="1 2">
    <name type="scientific">Vigna unguiculata</name>
    <name type="common">Cowpea</name>
    <dbReference type="NCBI Taxonomy" id="3917"/>
    <lineage>
        <taxon>Eukaryota</taxon>
        <taxon>Viridiplantae</taxon>
        <taxon>Streptophyta</taxon>
        <taxon>Embryophyta</taxon>
        <taxon>Tracheophyta</taxon>
        <taxon>Spermatophyta</taxon>
        <taxon>Magnoliopsida</taxon>
        <taxon>eudicotyledons</taxon>
        <taxon>Gunneridae</taxon>
        <taxon>Pentapetalae</taxon>
        <taxon>rosids</taxon>
        <taxon>fabids</taxon>
        <taxon>Fabales</taxon>
        <taxon>Fabaceae</taxon>
        <taxon>Papilionoideae</taxon>
        <taxon>50 kb inversion clade</taxon>
        <taxon>NPAAA clade</taxon>
        <taxon>indigoferoid/millettioid clade</taxon>
        <taxon>Phaseoleae</taxon>
        <taxon>Vigna</taxon>
    </lineage>
</organism>